<dbReference type="Proteomes" id="UP001553843">
    <property type="component" value="Unassembled WGS sequence"/>
</dbReference>
<dbReference type="InterPro" id="IPR036388">
    <property type="entry name" value="WH-like_DNA-bd_sf"/>
</dbReference>
<dbReference type="CDD" id="cd00090">
    <property type="entry name" value="HTH_ARSR"/>
    <property type="match status" value="1"/>
</dbReference>
<accession>A0ABV3M5K1</accession>
<sequence length="126" mass="13835">MTGQPLNTPSGPAARPHDIYGLLCPGRAVFELLVHKWTGLAITALADGPRRFGELRRKLEGVSPKALTQTLRRLEDHGLVLRTVHAEVPPRVEYELTELGRSALEPLAHLRTWVRANAGKFTAAGE</sequence>
<reference evidence="5 6" key="1">
    <citation type="submission" date="2024-06" db="EMBL/GenBank/DDBJ databases">
        <title>The Natural Products Discovery Center: Release of the First 8490 Sequenced Strains for Exploring Actinobacteria Biosynthetic Diversity.</title>
        <authorList>
            <person name="Kalkreuter E."/>
            <person name="Kautsar S.A."/>
            <person name="Yang D."/>
            <person name="Bader C.D."/>
            <person name="Teijaro C.N."/>
            <person name="Fluegel L."/>
            <person name="Davis C.M."/>
            <person name="Simpson J.R."/>
            <person name="Lauterbach L."/>
            <person name="Steele A.D."/>
            <person name="Gui C."/>
            <person name="Meng S."/>
            <person name="Li G."/>
            <person name="Viehrig K."/>
            <person name="Ye F."/>
            <person name="Su P."/>
            <person name="Kiefer A.F."/>
            <person name="Nichols A."/>
            <person name="Cepeda A.J."/>
            <person name="Yan W."/>
            <person name="Fan B."/>
            <person name="Jiang Y."/>
            <person name="Adhikari A."/>
            <person name="Zheng C.-J."/>
            <person name="Schuster L."/>
            <person name="Cowan T.M."/>
            <person name="Smanski M.J."/>
            <person name="Chevrette M.G."/>
            <person name="De Carvalho L.P.S."/>
            <person name="Shen B."/>
        </authorList>
    </citation>
    <scope>NUCLEOTIDE SEQUENCE [LARGE SCALE GENOMIC DNA]</scope>
    <source>
        <strain evidence="5 6">NPDC047833</strain>
    </source>
</reference>
<dbReference type="RefSeq" id="WP_359774346.1">
    <property type="nucleotide sequence ID" value="NZ_JBEYRR010000002.1"/>
</dbReference>
<evidence type="ECO:0000256" key="3">
    <source>
        <dbReference type="ARBA" id="ARBA00023163"/>
    </source>
</evidence>
<dbReference type="PANTHER" id="PTHR33204">
    <property type="entry name" value="TRANSCRIPTIONAL REGULATOR, MARR FAMILY"/>
    <property type="match status" value="1"/>
</dbReference>
<protein>
    <submittedName>
        <fullName evidence="5">Helix-turn-helix domain-containing protein</fullName>
    </submittedName>
</protein>
<evidence type="ECO:0000256" key="2">
    <source>
        <dbReference type="ARBA" id="ARBA00023125"/>
    </source>
</evidence>
<evidence type="ECO:0000256" key="1">
    <source>
        <dbReference type="ARBA" id="ARBA00023015"/>
    </source>
</evidence>
<dbReference type="Pfam" id="PF01638">
    <property type="entry name" value="HxlR"/>
    <property type="match status" value="1"/>
</dbReference>
<organism evidence="5 6">
    <name type="scientific">Streptomyces huasconensis</name>
    <dbReference type="NCBI Taxonomy" id="1854574"/>
    <lineage>
        <taxon>Bacteria</taxon>
        <taxon>Bacillati</taxon>
        <taxon>Actinomycetota</taxon>
        <taxon>Actinomycetes</taxon>
        <taxon>Kitasatosporales</taxon>
        <taxon>Streptomycetaceae</taxon>
        <taxon>Streptomyces</taxon>
    </lineage>
</organism>
<comment type="caution">
    <text evidence="5">The sequence shown here is derived from an EMBL/GenBank/DDBJ whole genome shotgun (WGS) entry which is preliminary data.</text>
</comment>
<dbReference type="Gene3D" id="1.10.10.10">
    <property type="entry name" value="Winged helix-like DNA-binding domain superfamily/Winged helix DNA-binding domain"/>
    <property type="match status" value="1"/>
</dbReference>
<name>A0ABV3M5K1_9ACTN</name>
<dbReference type="EMBL" id="JBEYRS010000017">
    <property type="protein sequence ID" value="MEW2366514.1"/>
    <property type="molecule type" value="Genomic_DNA"/>
</dbReference>
<evidence type="ECO:0000259" key="4">
    <source>
        <dbReference type="PROSITE" id="PS51118"/>
    </source>
</evidence>
<dbReference type="InterPro" id="IPR011991">
    <property type="entry name" value="ArsR-like_HTH"/>
</dbReference>
<dbReference type="InterPro" id="IPR002577">
    <property type="entry name" value="HTH_HxlR"/>
</dbReference>
<gene>
    <name evidence="5" type="ORF">AB0887_31775</name>
</gene>
<feature type="domain" description="HTH hxlR-type" evidence="4">
    <location>
        <begin position="24"/>
        <end position="122"/>
    </location>
</feature>
<keyword evidence="3" id="KW-0804">Transcription</keyword>
<evidence type="ECO:0000313" key="5">
    <source>
        <dbReference type="EMBL" id="MEW2366514.1"/>
    </source>
</evidence>
<dbReference type="PANTHER" id="PTHR33204:SF18">
    <property type="entry name" value="TRANSCRIPTIONAL REGULATORY PROTEIN"/>
    <property type="match status" value="1"/>
</dbReference>
<dbReference type="SUPFAM" id="SSF46785">
    <property type="entry name" value="Winged helix' DNA-binding domain"/>
    <property type="match status" value="1"/>
</dbReference>
<dbReference type="PROSITE" id="PS51118">
    <property type="entry name" value="HTH_HXLR"/>
    <property type="match status" value="1"/>
</dbReference>
<keyword evidence="2" id="KW-0238">DNA-binding</keyword>
<dbReference type="InterPro" id="IPR036390">
    <property type="entry name" value="WH_DNA-bd_sf"/>
</dbReference>
<keyword evidence="1" id="KW-0805">Transcription regulation</keyword>
<keyword evidence="6" id="KW-1185">Reference proteome</keyword>
<evidence type="ECO:0000313" key="6">
    <source>
        <dbReference type="Proteomes" id="UP001553843"/>
    </source>
</evidence>
<proteinExistence type="predicted"/>